<dbReference type="InterPro" id="IPR001789">
    <property type="entry name" value="Sig_transdc_resp-reg_receiver"/>
</dbReference>
<dbReference type="Proteomes" id="UP000798808">
    <property type="component" value="Unassembled WGS sequence"/>
</dbReference>
<name>A0ABW9RXU8_9BACT</name>
<feature type="modified residue" description="4-aspartylphosphate" evidence="1">
    <location>
        <position position="55"/>
    </location>
</feature>
<dbReference type="Pfam" id="PF00072">
    <property type="entry name" value="Response_reg"/>
    <property type="match status" value="1"/>
</dbReference>
<feature type="domain" description="HTH LytTR-type" evidence="3">
    <location>
        <begin position="143"/>
        <end position="249"/>
    </location>
</feature>
<feature type="domain" description="Response regulatory" evidence="2">
    <location>
        <begin position="2"/>
        <end position="115"/>
    </location>
</feature>
<evidence type="ECO:0000313" key="4">
    <source>
        <dbReference type="EMBL" id="MTI29048.1"/>
    </source>
</evidence>
<dbReference type="PROSITE" id="PS50110">
    <property type="entry name" value="RESPONSE_REGULATORY"/>
    <property type="match status" value="1"/>
</dbReference>
<dbReference type="SMART" id="SM00850">
    <property type="entry name" value="LytTR"/>
    <property type="match status" value="1"/>
</dbReference>
<comment type="caution">
    <text evidence="4">The sequence shown here is derived from an EMBL/GenBank/DDBJ whole genome shotgun (WGS) entry which is preliminary data.</text>
</comment>
<dbReference type="Gene3D" id="3.40.50.2300">
    <property type="match status" value="1"/>
</dbReference>
<dbReference type="RefSeq" id="WP_155177164.1">
    <property type="nucleotide sequence ID" value="NZ_BAAAFL010000012.1"/>
</dbReference>
<reference evidence="4 5" key="1">
    <citation type="submission" date="2019-02" db="EMBL/GenBank/DDBJ databases">
        <authorList>
            <person name="Goldberg S.R."/>
            <person name="Haltli B.A."/>
            <person name="Correa H."/>
            <person name="Russell K.G."/>
        </authorList>
    </citation>
    <scope>NUCLEOTIDE SEQUENCE [LARGE SCALE GENOMIC DNA]</scope>
    <source>
        <strain evidence="4 5">JCM 16186</strain>
    </source>
</reference>
<dbReference type="SUPFAM" id="SSF52172">
    <property type="entry name" value="CheY-like"/>
    <property type="match status" value="1"/>
</dbReference>
<dbReference type="InterPro" id="IPR007492">
    <property type="entry name" value="LytTR_DNA-bd_dom"/>
</dbReference>
<accession>A0ABW9RXU8</accession>
<evidence type="ECO:0000259" key="2">
    <source>
        <dbReference type="PROSITE" id="PS50110"/>
    </source>
</evidence>
<dbReference type="PROSITE" id="PS50930">
    <property type="entry name" value="HTH_LYTTR"/>
    <property type="match status" value="1"/>
</dbReference>
<evidence type="ECO:0000313" key="5">
    <source>
        <dbReference type="Proteomes" id="UP000798808"/>
    </source>
</evidence>
<dbReference type="EMBL" id="SMLW01000677">
    <property type="protein sequence ID" value="MTI29048.1"/>
    <property type="molecule type" value="Genomic_DNA"/>
</dbReference>
<evidence type="ECO:0000256" key="1">
    <source>
        <dbReference type="PROSITE-ProRule" id="PRU00169"/>
    </source>
</evidence>
<proteinExistence type="predicted"/>
<organism evidence="4 5">
    <name type="scientific">Fulvivirga kasyanovii</name>
    <dbReference type="NCBI Taxonomy" id="396812"/>
    <lineage>
        <taxon>Bacteria</taxon>
        <taxon>Pseudomonadati</taxon>
        <taxon>Bacteroidota</taxon>
        <taxon>Cytophagia</taxon>
        <taxon>Cytophagales</taxon>
        <taxon>Fulvivirgaceae</taxon>
        <taxon>Fulvivirga</taxon>
    </lineage>
</organism>
<dbReference type="PANTHER" id="PTHR37299:SF1">
    <property type="entry name" value="STAGE 0 SPORULATION PROTEIN A HOMOLOG"/>
    <property type="match status" value="1"/>
</dbReference>
<gene>
    <name evidence="4" type="ORF">E1163_29065</name>
</gene>
<keyword evidence="5" id="KW-1185">Reference proteome</keyword>
<keyword evidence="1" id="KW-0597">Phosphoprotein</keyword>
<dbReference type="PANTHER" id="PTHR37299">
    <property type="entry name" value="TRANSCRIPTIONAL REGULATOR-RELATED"/>
    <property type="match status" value="1"/>
</dbReference>
<evidence type="ECO:0000259" key="3">
    <source>
        <dbReference type="PROSITE" id="PS50930"/>
    </source>
</evidence>
<dbReference type="InterPro" id="IPR046947">
    <property type="entry name" value="LytR-like"/>
</dbReference>
<dbReference type="Pfam" id="PF04397">
    <property type="entry name" value="LytTR"/>
    <property type="match status" value="1"/>
</dbReference>
<sequence length="250" mass="29093">MRVLIIEDEPTAAQKLINMLMKLDAQLEVVNVIQSVEEAINWLRENPAPDLAFVDVQLADDISFEIFKKVEVKFPVIFATAYDEYILEALEHHSIDYLLKPLQEERLAKALDKVKRLESHFLQHRFNKLFEEGFGGNKAKKRFLVKRGVDFVSVAAKNIAYFFTEHKLVFLVSRDGDKYIVDKTLTELNDELDTDYFFRVNRKYLVHIDAIEKFKSENGKIALYLLPPTREEVHVSKENAPNFRGWIEAS</sequence>
<protein>
    <submittedName>
        <fullName evidence="4">Response regulator transcription factor</fullName>
    </submittedName>
</protein>
<dbReference type="SMART" id="SM00448">
    <property type="entry name" value="REC"/>
    <property type="match status" value="1"/>
</dbReference>
<dbReference type="InterPro" id="IPR011006">
    <property type="entry name" value="CheY-like_superfamily"/>
</dbReference>
<dbReference type="Gene3D" id="2.40.50.1020">
    <property type="entry name" value="LytTr DNA-binding domain"/>
    <property type="match status" value="1"/>
</dbReference>